<comment type="caution">
    <text evidence="2">The sequence shown here is derived from an EMBL/GenBank/DDBJ whole genome shotgun (WGS) entry which is preliminary data.</text>
</comment>
<evidence type="ECO:0000313" key="2">
    <source>
        <dbReference type="EMBL" id="TDR90300.1"/>
    </source>
</evidence>
<reference evidence="2 3" key="1">
    <citation type="submission" date="2019-03" db="EMBL/GenBank/DDBJ databases">
        <title>Genomic Encyclopedia of Type Strains, Phase IV (KMG-IV): sequencing the most valuable type-strain genomes for metagenomic binning, comparative biology and taxonomic classification.</title>
        <authorList>
            <person name="Goeker M."/>
        </authorList>
    </citation>
    <scope>NUCLEOTIDE SEQUENCE [LARGE SCALE GENOMIC DNA]</scope>
    <source>
        <strain evidence="2 3">DSM 25903</strain>
    </source>
</reference>
<gene>
    <name evidence="2" type="ORF">EV668_3146</name>
</gene>
<dbReference type="AlphaFoldDB" id="A0A4R7BWN3"/>
<evidence type="ECO:0000313" key="3">
    <source>
        <dbReference type="Proteomes" id="UP000295122"/>
    </source>
</evidence>
<dbReference type="Proteomes" id="UP000295122">
    <property type="component" value="Unassembled WGS sequence"/>
</dbReference>
<dbReference type="EMBL" id="SNZR01000013">
    <property type="protein sequence ID" value="TDR90300.1"/>
    <property type="molecule type" value="Genomic_DNA"/>
</dbReference>
<evidence type="ECO:0000256" key="1">
    <source>
        <dbReference type="SAM" id="MobiDB-lite"/>
    </source>
</evidence>
<dbReference type="InterPro" id="IPR006427">
    <property type="entry name" value="Portal_HK97"/>
</dbReference>
<sequence>MVEACVSAYSQTVAMCPGDHWRKLDNGGRERVTGSALTRILKRPNDYQSMSDLLLNATRRLYNEGEAFGVVIRNNRGEPSELHLMRRGQPLVAQDGSIFYGLSGNEILERRYDFSLPIPARDVLHIRLHTPRHPLKGESPILATVLERAMSDAALNQQVAFYLNQARPSFILETDEKLTVEQSRDLREWWDEQTQGENVGKTPIISWGLKAKPVTTAAQDGQLADLLKITDQSVAMAFRLPLQVLGLGGPTFASTELLMQSWIASGLGFALNHIEEAFGLLFGLRGLPDEYLEFDTRALLRSAYKDRIEALARGVISGIYSPDEGRAEEDLPAVPGGHGAMPRVQQQVVPLSYGTAMRPPDPSAPQAPGGPELPSPANDKTEGQDGDQALGWNGADLLRDADELGRLVA</sequence>
<dbReference type="NCBIfam" id="TIGR01537">
    <property type="entry name" value="portal_HK97"/>
    <property type="match status" value="1"/>
</dbReference>
<dbReference type="InterPro" id="IPR006944">
    <property type="entry name" value="Phage/GTA_portal"/>
</dbReference>
<name>A0A4R7BWN3_9HYPH</name>
<proteinExistence type="predicted"/>
<keyword evidence="3" id="KW-1185">Reference proteome</keyword>
<organism evidence="2 3">
    <name type="scientific">Enterovirga rhinocerotis</name>
    <dbReference type="NCBI Taxonomy" id="1339210"/>
    <lineage>
        <taxon>Bacteria</taxon>
        <taxon>Pseudomonadati</taxon>
        <taxon>Pseudomonadota</taxon>
        <taxon>Alphaproteobacteria</taxon>
        <taxon>Hyphomicrobiales</taxon>
        <taxon>Methylobacteriaceae</taxon>
        <taxon>Enterovirga</taxon>
    </lineage>
</organism>
<feature type="region of interest" description="Disordered" evidence="1">
    <location>
        <begin position="353"/>
        <end position="394"/>
    </location>
</feature>
<dbReference type="Pfam" id="PF04860">
    <property type="entry name" value="Phage_portal"/>
    <property type="match status" value="1"/>
</dbReference>
<accession>A0A4R7BWN3</accession>
<protein>
    <submittedName>
        <fullName evidence="2">HK97 family phage portal protein</fullName>
    </submittedName>
</protein>